<dbReference type="Proteomes" id="UP000730161">
    <property type="component" value="Unassembled WGS sequence"/>
</dbReference>
<dbReference type="Pfam" id="PF01656">
    <property type="entry name" value="CbiA"/>
    <property type="match status" value="1"/>
</dbReference>
<proteinExistence type="inferred from homology"/>
<keyword evidence="4 8" id="KW-0547">Nucleotide-binding</keyword>
<evidence type="ECO:0000313" key="11">
    <source>
        <dbReference type="EMBL" id="MBR1369738.1"/>
    </source>
</evidence>
<comment type="miscellaneous">
    <text evidence="8">The a and c carboxylates of cobyrinate and Ni-sirohydrochlorin are activated for nucleophilic attack via formation of a phosphorylated intermediate by ATP. CbiA catalyzes first the amidation of the c-carboxylate, and then that of the a-carboxylate.</text>
</comment>
<dbReference type="UniPathway" id="UPA00148">
    <property type="reaction ID" value="UER00231"/>
</dbReference>
<comment type="caution">
    <text evidence="11">The sequence shown here is derived from an EMBL/GenBank/DDBJ whole genome shotgun (WGS) entry which is preliminary data.</text>
</comment>
<dbReference type="NCBIfam" id="TIGR00379">
    <property type="entry name" value="cobB"/>
    <property type="match status" value="1"/>
</dbReference>
<dbReference type="NCBIfam" id="NF002204">
    <property type="entry name" value="PRK01077.1"/>
    <property type="match status" value="1"/>
</dbReference>
<sequence>MHIPRIIIAGTHSGCGKTTVATGLMGALTARGLKVQPFKVGPDFIDPTHHTAICKRSSRNLDPFMMGKDEVTRTFVAASQGADIAVIEGVMGLHDGIDGTGISSTADCAKILSCPIILVCDVKGMSRSVHALIRGYTGFDPAVTCSGVIYNRGGSERHRSMIGLEETIPSFGWIPRNDILTVGSRHLGLAMAGEGDGLEKSSAVIEECCNIEGIIKAAATAPPLPVNKDERSNEPERVRIGVAMDRAFCFYYAENLTRLRRAGAELIFFSPMTDHLPDVDGLYLGGGYPELHAEALEESPCRKEIKKAAEEGLPIYGECGGLIYLSRSLETDDKRYSFAGVVPADAEMKSRFVALGYIDGEVHHSSSSFQKGLSLKGHEFHYSTMHPDRDTRYAFILKRGKGIVDQQDGIIAGETIAGYSHIYFSDRFAEELVAMAKKNSSE</sequence>
<dbReference type="InterPro" id="IPR011698">
    <property type="entry name" value="GATase_3"/>
</dbReference>
<evidence type="ECO:0000256" key="7">
    <source>
        <dbReference type="ARBA" id="ARBA00022962"/>
    </source>
</evidence>
<comment type="catalytic activity">
    <reaction evidence="8">
        <text>cob(II)yrinate + 2 L-glutamine + 2 ATP + 2 H2O = cob(II)yrinate a,c diamide + 2 L-glutamate + 2 ADP + 2 phosphate + 2 H(+)</text>
        <dbReference type="Rhea" id="RHEA:26289"/>
        <dbReference type="ChEBI" id="CHEBI:15377"/>
        <dbReference type="ChEBI" id="CHEBI:15378"/>
        <dbReference type="ChEBI" id="CHEBI:29985"/>
        <dbReference type="ChEBI" id="CHEBI:30616"/>
        <dbReference type="ChEBI" id="CHEBI:43474"/>
        <dbReference type="ChEBI" id="CHEBI:58359"/>
        <dbReference type="ChEBI" id="CHEBI:58537"/>
        <dbReference type="ChEBI" id="CHEBI:58894"/>
        <dbReference type="ChEBI" id="CHEBI:456216"/>
        <dbReference type="EC" id="6.3.5.11"/>
    </reaction>
</comment>
<gene>
    <name evidence="8" type="primary">cbiA</name>
    <name evidence="8" type="synonym">cfbB</name>
    <name evidence="11" type="ORF">RJ53_09730</name>
</gene>
<dbReference type="InterPro" id="IPR027417">
    <property type="entry name" value="P-loop_NTPase"/>
</dbReference>
<feature type="domain" description="CobQ/CobB/MinD/ParA nucleotide binding" evidence="9">
    <location>
        <begin position="6"/>
        <end position="180"/>
    </location>
</feature>
<dbReference type="GO" id="GO:0015948">
    <property type="term" value="P:methanogenesis"/>
    <property type="evidence" value="ECO:0007669"/>
    <property type="project" value="UniProtKB-KW"/>
</dbReference>
<dbReference type="CDD" id="cd05388">
    <property type="entry name" value="CobB_N"/>
    <property type="match status" value="1"/>
</dbReference>
<dbReference type="EMBL" id="JWHL01000018">
    <property type="protein sequence ID" value="MBR1369738.1"/>
    <property type="molecule type" value="Genomic_DNA"/>
</dbReference>
<dbReference type="InterPro" id="IPR004484">
    <property type="entry name" value="CbiA/CobB_synth"/>
</dbReference>
<comment type="domain">
    <text evidence="8">Comprises of two domains. The C-terminal domain contains the binding site for glutamine and catalyzes the hydrolysis of this substrate to glutamate and ammonia. The N-terminal domain is anticipated to bind ATP, and cobyrinate or Ni-sirohydrochlorin, and catalyzes the ultimate synthesis of the diamide product. The ammonia produced via the glutaminase domain is probably translocated to the adjacent domain via a molecular tunnel, where it reacts with an activated intermediate.</text>
</comment>
<dbReference type="PROSITE" id="PS51274">
    <property type="entry name" value="GATASE_COBBQ"/>
    <property type="match status" value="1"/>
</dbReference>
<evidence type="ECO:0000256" key="5">
    <source>
        <dbReference type="ARBA" id="ARBA00022840"/>
    </source>
</evidence>
<dbReference type="GO" id="GO:0005524">
    <property type="term" value="F:ATP binding"/>
    <property type="evidence" value="ECO:0007669"/>
    <property type="project" value="UniProtKB-UniRule"/>
</dbReference>
<name>A0A8J7WBL0_9EURY</name>
<dbReference type="GO" id="GO:0042242">
    <property type="term" value="F:cobyrinic acid a,c-diamide synthase activity"/>
    <property type="evidence" value="ECO:0007669"/>
    <property type="project" value="UniProtKB-UniRule"/>
</dbReference>
<evidence type="ECO:0000259" key="9">
    <source>
        <dbReference type="Pfam" id="PF01656"/>
    </source>
</evidence>
<evidence type="ECO:0000313" key="12">
    <source>
        <dbReference type="Proteomes" id="UP000730161"/>
    </source>
</evidence>
<keyword evidence="8" id="KW-0484">Methanogenesis</keyword>
<dbReference type="EC" id="6.3.5.11" evidence="8"/>
<dbReference type="Pfam" id="PF07685">
    <property type="entry name" value="GATase_3"/>
    <property type="match status" value="1"/>
</dbReference>
<dbReference type="SUPFAM" id="SSF52540">
    <property type="entry name" value="P-loop containing nucleoside triphosphate hydrolases"/>
    <property type="match status" value="1"/>
</dbReference>
<dbReference type="Gene3D" id="3.40.50.300">
    <property type="entry name" value="P-loop containing nucleotide triphosphate hydrolases"/>
    <property type="match status" value="2"/>
</dbReference>
<dbReference type="EC" id="6.3.5.12" evidence="8"/>
<evidence type="ECO:0000256" key="4">
    <source>
        <dbReference type="ARBA" id="ARBA00022741"/>
    </source>
</evidence>
<evidence type="ECO:0000256" key="1">
    <source>
        <dbReference type="ARBA" id="ARBA00001946"/>
    </source>
</evidence>
<feature type="active site" description="Nucleophile" evidence="8">
    <location>
        <position position="319"/>
    </location>
</feature>
<dbReference type="CDD" id="cd03130">
    <property type="entry name" value="GATase1_CobB"/>
    <property type="match status" value="1"/>
</dbReference>
<accession>A0A8J7WBL0</accession>
<dbReference type="PANTHER" id="PTHR43873:SF1">
    <property type="entry name" value="COBYRINATE A,C-DIAMIDE SYNTHASE"/>
    <property type="match status" value="1"/>
</dbReference>
<evidence type="ECO:0000256" key="8">
    <source>
        <dbReference type="HAMAP-Rule" id="MF_00027"/>
    </source>
</evidence>
<comment type="cofactor">
    <cofactor evidence="1 8">
        <name>Mg(2+)</name>
        <dbReference type="ChEBI" id="CHEBI:18420"/>
    </cofactor>
</comment>
<keyword evidence="2 8" id="KW-0169">Cobalamin biosynthesis</keyword>
<evidence type="ECO:0000256" key="2">
    <source>
        <dbReference type="ARBA" id="ARBA00022573"/>
    </source>
</evidence>
<keyword evidence="3 8" id="KW-0436">Ligase</keyword>
<dbReference type="InterPro" id="IPR029062">
    <property type="entry name" value="Class_I_gatase-like"/>
</dbReference>
<comment type="function">
    <text evidence="8">Catalyzes the ATP-dependent amidation of the two carboxylate groups at positions a and c of cobyrinate, using either L-glutamine or ammonia as the nitrogen source. Involved in the biosynthesis of the unique nickel-containing tetrapyrrole coenzyme F430, the prosthetic group of methyl-coenzyme M reductase (MCR), which plays a key role in methanogenesis and anaerobic methane oxidation. Catalyzes the ATP-dependent amidation of the two carboxylate groups at positions a and c of Ni-sirohydrochlorin, using L-glutamine or ammonia as the nitrogen source.</text>
</comment>
<dbReference type="OrthoDB" id="8896at2157"/>
<evidence type="ECO:0000256" key="6">
    <source>
        <dbReference type="ARBA" id="ARBA00022842"/>
    </source>
</evidence>
<dbReference type="PANTHER" id="PTHR43873">
    <property type="entry name" value="COBYRINATE A,C-DIAMIDE SYNTHASE"/>
    <property type="match status" value="1"/>
</dbReference>
<dbReference type="AlphaFoldDB" id="A0A8J7WBL0"/>
<reference evidence="11" key="1">
    <citation type="submission" date="2014-12" db="EMBL/GenBank/DDBJ databases">
        <authorList>
            <person name="Huang H.-H."/>
            <person name="Chen S.-C."/>
            <person name="Lai M.-C."/>
        </authorList>
    </citation>
    <scope>NUCLEOTIDE SEQUENCE</scope>
    <source>
        <strain evidence="11">K1F9705b</strain>
    </source>
</reference>
<evidence type="ECO:0000259" key="10">
    <source>
        <dbReference type="Pfam" id="PF07685"/>
    </source>
</evidence>
<comment type="similarity">
    <text evidence="8">Belongs to the CobB/CbiA family.</text>
</comment>
<keyword evidence="6 8" id="KW-0460">Magnesium</keyword>
<comment type="catalytic activity">
    <reaction evidence="8">
        <text>Ni-sirohydrochlorin + 2 L-glutamine + 2 ATP + 2 H2O = Ni-sirohydrochlorin a,c-diamide + 2 L-glutamate + 2 ADP + 2 phosphate + 2 H(+)</text>
        <dbReference type="Rhea" id="RHEA:52896"/>
        <dbReference type="ChEBI" id="CHEBI:15377"/>
        <dbReference type="ChEBI" id="CHEBI:15378"/>
        <dbReference type="ChEBI" id="CHEBI:29985"/>
        <dbReference type="ChEBI" id="CHEBI:30616"/>
        <dbReference type="ChEBI" id="CHEBI:43474"/>
        <dbReference type="ChEBI" id="CHEBI:58359"/>
        <dbReference type="ChEBI" id="CHEBI:136841"/>
        <dbReference type="ChEBI" id="CHEBI:136887"/>
        <dbReference type="ChEBI" id="CHEBI:456216"/>
        <dbReference type="EC" id="6.3.5.12"/>
    </reaction>
</comment>
<feature type="site" description="Increases nucleophilicity of active site Cys" evidence="8">
    <location>
        <position position="421"/>
    </location>
</feature>
<dbReference type="HAMAP" id="MF_00027">
    <property type="entry name" value="CobB_CbiA"/>
    <property type="match status" value="1"/>
</dbReference>
<feature type="domain" description="CobB/CobQ-like glutamine amidotransferase" evidence="10">
    <location>
        <begin position="239"/>
        <end position="426"/>
    </location>
</feature>
<evidence type="ECO:0000256" key="3">
    <source>
        <dbReference type="ARBA" id="ARBA00022598"/>
    </source>
</evidence>
<dbReference type="InterPro" id="IPR002586">
    <property type="entry name" value="CobQ/CobB/MinD/ParA_Nub-bd_dom"/>
</dbReference>
<organism evidence="11 12">
    <name type="scientific">Methanocalculus chunghsingensis</name>
    <dbReference type="NCBI Taxonomy" id="156457"/>
    <lineage>
        <taxon>Archaea</taxon>
        <taxon>Methanobacteriati</taxon>
        <taxon>Methanobacteriota</taxon>
        <taxon>Stenosarchaea group</taxon>
        <taxon>Methanomicrobia</taxon>
        <taxon>Methanomicrobiales</taxon>
        <taxon>Methanocalculaceae</taxon>
        <taxon>Methanocalculus</taxon>
    </lineage>
</organism>
<dbReference type="GO" id="GO:0009236">
    <property type="term" value="P:cobalamin biosynthetic process"/>
    <property type="evidence" value="ECO:0007669"/>
    <property type="project" value="UniProtKB-UniRule"/>
</dbReference>
<dbReference type="Gene3D" id="3.40.50.880">
    <property type="match status" value="1"/>
</dbReference>
<protein>
    <recommendedName>
        <fullName evidence="8">Cobyrinate a,c-diamide synthase</fullName>
        <ecNumber evidence="8">6.3.5.11</ecNumber>
    </recommendedName>
    <alternativeName>
        <fullName evidence="8">Cobyrinic acid a,c-diamide synthetase</fullName>
    </alternativeName>
    <alternativeName>
        <fullName evidence="8">Ni-sirohydrochlorin a,c-diamide synthase</fullName>
        <ecNumber evidence="8">6.3.5.12</ecNumber>
    </alternativeName>
    <alternativeName>
        <fullName evidence="8">Ni-sirohydrochlorin a,c-diamide synthetase</fullName>
    </alternativeName>
</protein>
<keyword evidence="7 8" id="KW-0315">Glutamine amidotransferase</keyword>
<keyword evidence="12" id="KW-1185">Reference proteome</keyword>
<keyword evidence="5 8" id="KW-0067">ATP-binding</keyword>
<comment type="pathway">
    <text evidence="8">Cofactor biosynthesis; adenosylcobalamin biosynthesis; cob(II)yrinate a,c-diamide from sirohydrochlorin (anaerobic route): step 10/10.</text>
</comment>
<dbReference type="SUPFAM" id="SSF52317">
    <property type="entry name" value="Class I glutamine amidotransferase-like"/>
    <property type="match status" value="1"/>
</dbReference>